<evidence type="ECO:0000259" key="13">
    <source>
        <dbReference type="Pfam" id="PF08263"/>
    </source>
</evidence>
<keyword evidence="5" id="KW-0677">Repeat</keyword>
<dbReference type="SUPFAM" id="SSF56112">
    <property type="entry name" value="Protein kinase-like (PK-like)"/>
    <property type="match status" value="1"/>
</dbReference>
<dbReference type="InterPro" id="IPR032675">
    <property type="entry name" value="LRR_dom_sf"/>
</dbReference>
<evidence type="ECO:0000256" key="1">
    <source>
        <dbReference type="ARBA" id="ARBA00004479"/>
    </source>
</evidence>
<dbReference type="GO" id="GO:0051707">
    <property type="term" value="P:response to other organism"/>
    <property type="evidence" value="ECO:0007669"/>
    <property type="project" value="UniProtKB-ARBA"/>
</dbReference>
<dbReference type="GO" id="GO:0016020">
    <property type="term" value="C:membrane"/>
    <property type="evidence" value="ECO:0007669"/>
    <property type="project" value="UniProtKB-SubCell"/>
</dbReference>
<evidence type="ECO:0000256" key="5">
    <source>
        <dbReference type="ARBA" id="ARBA00022737"/>
    </source>
</evidence>
<dbReference type="PANTHER" id="PTHR48004">
    <property type="entry name" value="OS01G0149700 PROTEIN"/>
    <property type="match status" value="1"/>
</dbReference>
<dbReference type="Pfam" id="PF08263">
    <property type="entry name" value="LRRNT_2"/>
    <property type="match status" value="1"/>
</dbReference>
<keyword evidence="3" id="KW-0812">Transmembrane</keyword>
<dbReference type="Pfam" id="PF00560">
    <property type="entry name" value="LRR_1"/>
    <property type="match status" value="5"/>
</dbReference>
<keyword evidence="6" id="KW-0547">Nucleotide-binding</keyword>
<keyword evidence="8" id="KW-1133">Transmembrane helix</keyword>
<keyword evidence="2" id="KW-0433">Leucine-rich repeat</keyword>
<evidence type="ECO:0000256" key="10">
    <source>
        <dbReference type="ARBA" id="ARBA00023170"/>
    </source>
</evidence>
<evidence type="ECO:0000256" key="7">
    <source>
        <dbReference type="ARBA" id="ARBA00022840"/>
    </source>
</evidence>
<dbReference type="InterPro" id="IPR052941">
    <property type="entry name" value="StomDev_PlantInt_Reg"/>
</dbReference>
<dbReference type="SUPFAM" id="SSF52058">
    <property type="entry name" value="L domain-like"/>
    <property type="match status" value="1"/>
</dbReference>
<evidence type="ECO:0000256" key="4">
    <source>
        <dbReference type="ARBA" id="ARBA00022729"/>
    </source>
</evidence>
<keyword evidence="9" id="KW-0472">Membrane</keyword>
<keyword evidence="15" id="KW-1185">Reference proteome</keyword>
<dbReference type="GO" id="GO:0005524">
    <property type="term" value="F:ATP binding"/>
    <property type="evidence" value="ECO:0007669"/>
    <property type="project" value="UniProtKB-KW"/>
</dbReference>
<sequence>MERCAVILLFTMLLIKSCMVWFAMSSSNFTDQSVLLAFKSKIRFDPTNVLAHNWTTSTNFCHWIGVTCSTRRQRATVLDLGYMGLQGTISPHLANLSFLVLLDLSNNSFQGQLPPEFSHLRRLKELNLAHNQIEGVIPPSLHHCRRLQAILLEYNNFTSGIPKEFGILPKLRGLSLSGNSLSGSIPSSIGNISTLDNSISGTLPKDLCSNCPKLQRLSLYYNHISGHIPSTIYQCTELTHLVLYYNSFNGTIPAEVGRLHKLKRLNIGVNNIFGTIPPSLGNISSLDQIYMGTNYIHGVIPNKLEGLSNLIDFNLGKNFLSGVIPSAIFNISSLESLSFAYNAFSGTLPTTIGLQLPNLQQFLAQGNQLGGIIPLYLSNSSKLARLTLEANLFTGPVPKSLGNLEQLSWFNVGGNQLTGETGSPELHFLTALTNCRSLKWLIVDYNPLDGIIPNSIGNNSSPLQTFSAFSCQIKGHIPRGVGTFRNLNFIDLSNNNLNGTIPSTIVGLESLQRLYLEYGSEGRVSTRGDIFSYGIMLLETVTRKKPTDEMFTGELSLRHWVNASLPDKLMEVVDCGLLRIKNGDMTATQDNLLAIMELGLECCKELPEERNDIQEVVSKLNKIKLQLICNRRT</sequence>
<dbReference type="InterPro" id="IPR001611">
    <property type="entry name" value="Leu-rich_rpt"/>
</dbReference>
<feature type="chain" id="PRO_5023943391" description="Leucine-rich repeat-containing N-terminal plant-type domain-containing protein" evidence="12">
    <location>
        <begin position="26"/>
        <end position="633"/>
    </location>
</feature>
<comment type="subcellular location">
    <subcellularLocation>
        <location evidence="1">Membrane</location>
        <topology evidence="1">Single-pass type I membrane protein</topology>
    </subcellularLocation>
</comment>
<evidence type="ECO:0000313" key="14">
    <source>
        <dbReference type="EMBL" id="KAA8535522.1"/>
    </source>
</evidence>
<accession>A0A5J5B0T8</accession>
<evidence type="ECO:0000256" key="8">
    <source>
        <dbReference type="ARBA" id="ARBA00022989"/>
    </source>
</evidence>
<dbReference type="Proteomes" id="UP000325577">
    <property type="component" value="Linkage Group LG17"/>
</dbReference>
<keyword evidence="10" id="KW-0675">Receptor</keyword>
<dbReference type="SUPFAM" id="SSF52047">
    <property type="entry name" value="RNI-like"/>
    <property type="match status" value="1"/>
</dbReference>
<evidence type="ECO:0000256" key="9">
    <source>
        <dbReference type="ARBA" id="ARBA00023136"/>
    </source>
</evidence>
<keyword evidence="11" id="KW-0325">Glycoprotein</keyword>
<dbReference type="AlphaFoldDB" id="A0A5J5B0T8"/>
<protein>
    <recommendedName>
        <fullName evidence="13">Leucine-rich repeat-containing N-terminal plant-type domain-containing protein</fullName>
    </recommendedName>
</protein>
<dbReference type="FunFam" id="3.80.10.10:FF:000041">
    <property type="entry name" value="LRR receptor-like serine/threonine-protein kinase ERECTA"/>
    <property type="match status" value="1"/>
</dbReference>
<evidence type="ECO:0000313" key="15">
    <source>
        <dbReference type="Proteomes" id="UP000325577"/>
    </source>
</evidence>
<evidence type="ECO:0000256" key="2">
    <source>
        <dbReference type="ARBA" id="ARBA00022614"/>
    </source>
</evidence>
<dbReference type="InterPro" id="IPR013210">
    <property type="entry name" value="LRR_N_plant-typ"/>
</dbReference>
<dbReference type="FunFam" id="3.80.10.10:FF:000101">
    <property type="entry name" value="LRR receptor-like serine/threonine-protein kinase ERECTA"/>
    <property type="match status" value="1"/>
</dbReference>
<evidence type="ECO:0000256" key="11">
    <source>
        <dbReference type="ARBA" id="ARBA00023180"/>
    </source>
</evidence>
<dbReference type="SMART" id="SM00369">
    <property type="entry name" value="LRR_TYP"/>
    <property type="match status" value="6"/>
</dbReference>
<organism evidence="14 15">
    <name type="scientific">Nyssa sinensis</name>
    <dbReference type="NCBI Taxonomy" id="561372"/>
    <lineage>
        <taxon>Eukaryota</taxon>
        <taxon>Viridiplantae</taxon>
        <taxon>Streptophyta</taxon>
        <taxon>Embryophyta</taxon>
        <taxon>Tracheophyta</taxon>
        <taxon>Spermatophyta</taxon>
        <taxon>Magnoliopsida</taxon>
        <taxon>eudicotyledons</taxon>
        <taxon>Gunneridae</taxon>
        <taxon>Pentapetalae</taxon>
        <taxon>asterids</taxon>
        <taxon>Cornales</taxon>
        <taxon>Nyssaceae</taxon>
        <taxon>Nyssa</taxon>
    </lineage>
</organism>
<keyword evidence="7" id="KW-0067">ATP-binding</keyword>
<keyword evidence="4 12" id="KW-0732">Signal</keyword>
<dbReference type="OrthoDB" id="676979at2759"/>
<reference evidence="14 15" key="1">
    <citation type="submission" date="2019-09" db="EMBL/GenBank/DDBJ databases">
        <title>A chromosome-level genome assembly of the Chinese tupelo Nyssa sinensis.</title>
        <authorList>
            <person name="Yang X."/>
            <person name="Kang M."/>
            <person name="Yang Y."/>
            <person name="Xiong H."/>
            <person name="Wang M."/>
            <person name="Zhang Z."/>
            <person name="Wang Z."/>
            <person name="Wu H."/>
            <person name="Ma T."/>
            <person name="Liu J."/>
            <person name="Xi Z."/>
        </authorList>
    </citation>
    <scope>NUCLEOTIDE SEQUENCE [LARGE SCALE GENOMIC DNA]</scope>
    <source>
        <strain evidence="14">J267</strain>
        <tissue evidence="14">Leaf</tissue>
    </source>
</reference>
<dbReference type="InterPro" id="IPR003591">
    <property type="entry name" value="Leu-rich_rpt_typical-subtyp"/>
</dbReference>
<feature type="signal peptide" evidence="12">
    <location>
        <begin position="1"/>
        <end position="25"/>
    </location>
</feature>
<dbReference type="GO" id="GO:0006952">
    <property type="term" value="P:defense response"/>
    <property type="evidence" value="ECO:0007669"/>
    <property type="project" value="UniProtKB-ARBA"/>
</dbReference>
<dbReference type="InterPro" id="IPR011009">
    <property type="entry name" value="Kinase-like_dom_sf"/>
</dbReference>
<evidence type="ECO:0000256" key="12">
    <source>
        <dbReference type="SAM" id="SignalP"/>
    </source>
</evidence>
<evidence type="ECO:0000256" key="3">
    <source>
        <dbReference type="ARBA" id="ARBA00022692"/>
    </source>
</evidence>
<dbReference type="FunFam" id="3.80.10.10:FF:000095">
    <property type="entry name" value="LRR receptor-like serine/threonine-protein kinase GSO1"/>
    <property type="match status" value="1"/>
</dbReference>
<proteinExistence type="predicted"/>
<dbReference type="Pfam" id="PF13855">
    <property type="entry name" value="LRR_8"/>
    <property type="match status" value="1"/>
</dbReference>
<evidence type="ECO:0000256" key="6">
    <source>
        <dbReference type="ARBA" id="ARBA00022741"/>
    </source>
</evidence>
<name>A0A5J5B0T8_9ASTE</name>
<dbReference type="PANTHER" id="PTHR48004:SF73">
    <property type="entry name" value="RECEPTOR-LIKE PROTEIN 16-RELATED"/>
    <property type="match status" value="1"/>
</dbReference>
<gene>
    <name evidence="14" type="ORF">F0562_030525</name>
</gene>
<dbReference type="Gene3D" id="1.10.510.10">
    <property type="entry name" value="Transferase(Phosphotransferase) domain 1"/>
    <property type="match status" value="1"/>
</dbReference>
<dbReference type="Gene3D" id="3.80.10.10">
    <property type="entry name" value="Ribonuclease Inhibitor"/>
    <property type="match status" value="4"/>
</dbReference>
<dbReference type="EMBL" id="CM018040">
    <property type="protein sequence ID" value="KAA8535522.1"/>
    <property type="molecule type" value="Genomic_DNA"/>
</dbReference>
<feature type="domain" description="Leucine-rich repeat-containing N-terminal plant-type" evidence="13">
    <location>
        <begin position="31"/>
        <end position="69"/>
    </location>
</feature>